<evidence type="ECO:0000313" key="1">
    <source>
        <dbReference type="EMBL" id="KAH3750424.1"/>
    </source>
</evidence>
<keyword evidence="2" id="KW-1185">Reference proteome</keyword>
<dbReference type="EMBL" id="JAIWYP010000010">
    <property type="protein sequence ID" value="KAH3750424.1"/>
    <property type="molecule type" value="Genomic_DNA"/>
</dbReference>
<sequence length="57" mass="6374">MSEGLPNDGFSEMFKRQVDYDMTDTAKGKVRYIGGYVVAKLIHQTNSTVQQNAFKSA</sequence>
<organism evidence="1 2">
    <name type="scientific">Dreissena polymorpha</name>
    <name type="common">Zebra mussel</name>
    <name type="synonym">Mytilus polymorpha</name>
    <dbReference type="NCBI Taxonomy" id="45954"/>
    <lineage>
        <taxon>Eukaryota</taxon>
        <taxon>Metazoa</taxon>
        <taxon>Spiralia</taxon>
        <taxon>Lophotrochozoa</taxon>
        <taxon>Mollusca</taxon>
        <taxon>Bivalvia</taxon>
        <taxon>Autobranchia</taxon>
        <taxon>Heteroconchia</taxon>
        <taxon>Euheterodonta</taxon>
        <taxon>Imparidentia</taxon>
        <taxon>Neoheterodontei</taxon>
        <taxon>Myida</taxon>
        <taxon>Dreissenoidea</taxon>
        <taxon>Dreissenidae</taxon>
        <taxon>Dreissena</taxon>
    </lineage>
</organism>
<dbReference type="AlphaFoldDB" id="A0A9D4DMQ7"/>
<reference evidence="1" key="2">
    <citation type="submission" date="2020-11" db="EMBL/GenBank/DDBJ databases">
        <authorList>
            <person name="McCartney M.A."/>
            <person name="Auch B."/>
            <person name="Kono T."/>
            <person name="Mallez S."/>
            <person name="Becker A."/>
            <person name="Gohl D.M."/>
            <person name="Silverstein K.A.T."/>
            <person name="Koren S."/>
            <person name="Bechman K.B."/>
            <person name="Herman A."/>
            <person name="Abrahante J.E."/>
            <person name="Garbe J."/>
        </authorList>
    </citation>
    <scope>NUCLEOTIDE SEQUENCE</scope>
    <source>
        <strain evidence="1">Duluth1</strain>
        <tissue evidence="1">Whole animal</tissue>
    </source>
</reference>
<reference evidence="1" key="1">
    <citation type="journal article" date="2019" name="bioRxiv">
        <title>The Genome of the Zebra Mussel, Dreissena polymorpha: A Resource for Invasive Species Research.</title>
        <authorList>
            <person name="McCartney M.A."/>
            <person name="Auch B."/>
            <person name="Kono T."/>
            <person name="Mallez S."/>
            <person name="Zhang Y."/>
            <person name="Obille A."/>
            <person name="Becker A."/>
            <person name="Abrahante J.E."/>
            <person name="Garbe J."/>
            <person name="Badalamenti J.P."/>
            <person name="Herman A."/>
            <person name="Mangelson H."/>
            <person name="Liachko I."/>
            <person name="Sullivan S."/>
            <person name="Sone E.D."/>
            <person name="Koren S."/>
            <person name="Silverstein K.A.T."/>
            <person name="Beckman K.B."/>
            <person name="Gohl D.M."/>
        </authorList>
    </citation>
    <scope>NUCLEOTIDE SEQUENCE</scope>
    <source>
        <strain evidence="1">Duluth1</strain>
        <tissue evidence="1">Whole animal</tissue>
    </source>
</reference>
<dbReference type="Proteomes" id="UP000828390">
    <property type="component" value="Unassembled WGS sequence"/>
</dbReference>
<name>A0A9D4DMQ7_DREPO</name>
<comment type="caution">
    <text evidence="1">The sequence shown here is derived from an EMBL/GenBank/DDBJ whole genome shotgun (WGS) entry which is preliminary data.</text>
</comment>
<evidence type="ECO:0000313" key="2">
    <source>
        <dbReference type="Proteomes" id="UP000828390"/>
    </source>
</evidence>
<protein>
    <submittedName>
        <fullName evidence="1">Uncharacterized protein</fullName>
    </submittedName>
</protein>
<accession>A0A9D4DMQ7</accession>
<gene>
    <name evidence="1" type="ORF">DPMN_184946</name>
</gene>
<proteinExistence type="predicted"/>